<feature type="domain" description="Chromo" evidence="4">
    <location>
        <begin position="68"/>
        <end position="109"/>
    </location>
</feature>
<proteinExistence type="predicted"/>
<dbReference type="GO" id="GO:0070823">
    <property type="term" value="C:HDA1 complex"/>
    <property type="evidence" value="ECO:0007669"/>
    <property type="project" value="InterPro"/>
</dbReference>
<feature type="region of interest" description="Disordered" evidence="3">
    <location>
        <begin position="524"/>
        <end position="581"/>
    </location>
</feature>
<dbReference type="STRING" id="77044.A0A1S7ULG7"/>
<sequence length="1441" mass="157167">MNTVDSDRANNQTRDSRKRPRSQPGPSSSPKARPKARPKPDPQPDPKPKPTAKPNQRASPRPGRAGWFTIRDIIDEKRERGHTLYLIDWDGTDRDGRRYDPTWEPATNVTKLAINTWKEKQKGNRGKKKEDVSKTAAAPCRDEDPSPPETTQETDPVPAQNWRRDQRRPGLKYSTVPSATPAGDTGERAHKRRRTDEPPTPRAWARHTESRGQHQPAQPPAHLDTGDPKVNEPAQTRQVGATRGAQIVVELPDTLALDPSEFRIIPPSQAGQASSQATFLERMRLPGIDQRVIPDSQEISGTSISEAYNSHQEPADLFADSQLSVGPPAAQAPLEETSRVSPSPGIPSHQADPGFFGVSGYFANPNISTYSAANSKANQIQSLLHVTSTGPSQGPANEPSPVFQTQPERDFDIIAATCPVATSHSATIPSSIQQQANTHAFLEADSQQSHITNRDSTPSNSQAAQIVQPLSSHPGEATSQSQSDFSVFEEDRTVLETVPGGSAVQVDSQESSQALSELGSNIRISSVSGGHEPALPVPSPRAPDSARPGVNKPSPNCATVNPSQESIPRTPTNMNAAPATGAPLSAKERLRLFREGHFNSRSSVTGSISPAESSPAPLDNPPSVSITRNPTPQPEIYGDGEKSSTADMLSSLISPVLPIVSEAARPQTVASFQPAQANKGPDPPHDHVLAAPLSLDSYSAPSIEQPATLDPSALTLSIEKDVDGGSSVPTDDCFAPGPVLGSTNSGDEMQDDYPRSLLHHVPTGPCEYLVTLPFQTSSRPQYNDIIRENETLMNEYNAPFQVFPYETPRKDVVEKLDVMFSRLFDICDFPPFLDSLTSMSSQQITKHVIGTNAKFSFVAELLDNLRALNSDKKILILVRPGKLMDLLGYVIQSRNCRYIRSGREVVNPTNAENLLTVTLESTSDDASSVSSNVDVVIAFDHTFRHALLASSMGQSTSPIILTLVNTASIQHLNIHIMENLQPLERKNVLMLALVKAMRYVEEPDPAETLFAIAEKFARRIQTPEDPEDEFYWEPQSVPTEIFDDLYAASSQIDGTQLSGRGLGSDRHPSSRKRSHIDDDDDEGLSKRARMSQPEVITTTSLVSDAVRKLWGDTLAPGSEPGTVVVSVDMLQVMAEKFAEFGSKLEESKAREIEFRQLSDRAQSEVNGYVSSINKIQTRYMEALKERGIFEADCKTAQEQASVLSGSLDSCRAEIGMLKATRTELGKKLAEANEALLHSSNPNLIKMAELENNLNIANTEVQRLETKLILVQSEADYNKNLYNKASQRATELSAENRGYEKKIGELQRKADNNIIEVNKIQSRNEVRILAQQVKEQKNLVRERATELTRVKDELKSLKSGRRETRQSSVPRSPRLNSLGGVMSPRNGTRGPSAMGGPSSSRGTSPQPPVAVFDNPVGSGNGMQNAALLNQGPGASRFAHLRD</sequence>
<feature type="compositionally biased region" description="Low complexity" evidence="3">
    <location>
        <begin position="22"/>
        <end position="31"/>
    </location>
</feature>
<feature type="region of interest" description="Disordered" evidence="3">
    <location>
        <begin position="598"/>
        <end position="643"/>
    </location>
</feature>
<dbReference type="OMA" id="TTHSIEH"/>
<organism evidence="5">
    <name type="scientific">Rosellinia necatrix</name>
    <name type="common">White root-rot fungus</name>
    <dbReference type="NCBI Taxonomy" id="77044"/>
    <lineage>
        <taxon>Eukaryota</taxon>
        <taxon>Fungi</taxon>
        <taxon>Dikarya</taxon>
        <taxon>Ascomycota</taxon>
        <taxon>Pezizomycotina</taxon>
        <taxon>Sordariomycetes</taxon>
        <taxon>Xylariomycetidae</taxon>
        <taxon>Xylariales</taxon>
        <taxon>Xylariaceae</taxon>
        <taxon>Rosellinia</taxon>
    </lineage>
</organism>
<dbReference type="SUPFAM" id="SSF54160">
    <property type="entry name" value="Chromo domain-like"/>
    <property type="match status" value="1"/>
</dbReference>
<protein>
    <submittedName>
        <fullName evidence="5">Putative hda1 complex protein</fullName>
    </submittedName>
</protein>
<dbReference type="OrthoDB" id="3647690at2759"/>
<dbReference type="InterPro" id="IPR038609">
    <property type="entry name" value="HDA1_su2/3_sf"/>
</dbReference>
<evidence type="ECO:0000259" key="4">
    <source>
        <dbReference type="PROSITE" id="PS50013"/>
    </source>
</evidence>
<feature type="compositionally biased region" description="Basic and acidic residues" evidence="3">
    <location>
        <begin position="1352"/>
        <end position="1364"/>
    </location>
</feature>
<evidence type="ECO:0000256" key="1">
    <source>
        <dbReference type="ARBA" id="ARBA00011353"/>
    </source>
</evidence>
<dbReference type="Proteomes" id="UP000054516">
    <property type="component" value="Unassembled WGS sequence"/>
</dbReference>
<evidence type="ECO:0000313" key="5">
    <source>
        <dbReference type="EMBL" id="GAP84150.2"/>
    </source>
</evidence>
<feature type="compositionally biased region" description="Basic and acidic residues" evidence="3">
    <location>
        <begin position="117"/>
        <end position="133"/>
    </location>
</feature>
<dbReference type="EMBL" id="DF977451">
    <property type="protein sequence ID" value="GAP84150.2"/>
    <property type="molecule type" value="Genomic_DNA"/>
</dbReference>
<feature type="region of interest" description="Disordered" evidence="3">
    <location>
        <begin position="312"/>
        <end position="344"/>
    </location>
</feature>
<name>A0A1S7ULG7_ROSNE</name>
<accession>A0A1S7ULG7</accession>
<evidence type="ECO:0000256" key="2">
    <source>
        <dbReference type="SAM" id="Coils"/>
    </source>
</evidence>
<dbReference type="PROSITE" id="PS50013">
    <property type="entry name" value="CHROMO_2"/>
    <property type="match status" value="1"/>
</dbReference>
<dbReference type="InterPro" id="IPR000953">
    <property type="entry name" value="Chromo/chromo_shadow_dom"/>
</dbReference>
<feature type="compositionally biased region" description="Basic and acidic residues" evidence="3">
    <location>
        <begin position="91"/>
        <end position="101"/>
    </location>
</feature>
<feature type="region of interest" description="Disordered" evidence="3">
    <location>
        <begin position="1054"/>
        <end position="1090"/>
    </location>
</feature>
<dbReference type="InterPro" id="IPR016197">
    <property type="entry name" value="Chromo-like_dom_sf"/>
</dbReference>
<keyword evidence="2" id="KW-0175">Coiled coil</keyword>
<dbReference type="Gene3D" id="2.40.50.40">
    <property type="match status" value="1"/>
</dbReference>
<dbReference type="Pfam" id="PF11496">
    <property type="entry name" value="HDA2-3"/>
    <property type="match status" value="1"/>
</dbReference>
<feature type="compositionally biased region" description="Basic and acidic residues" evidence="3">
    <location>
        <begin position="38"/>
        <end position="48"/>
    </location>
</feature>
<feature type="coiled-coil region" evidence="2">
    <location>
        <begin position="1246"/>
        <end position="1308"/>
    </location>
</feature>
<feature type="compositionally biased region" description="Polar residues" evidence="3">
    <location>
        <begin position="599"/>
        <end position="612"/>
    </location>
</feature>
<keyword evidence="6" id="KW-1185">Reference proteome</keyword>
<feature type="region of interest" description="Disordered" evidence="3">
    <location>
        <begin position="1"/>
        <end position="245"/>
    </location>
</feature>
<dbReference type="Gene3D" id="3.40.50.12360">
    <property type="match status" value="1"/>
</dbReference>
<reference evidence="5" key="1">
    <citation type="submission" date="2016-03" db="EMBL/GenBank/DDBJ databases">
        <title>Draft genome sequence of Rosellinia necatrix.</title>
        <authorList>
            <person name="Kanematsu S."/>
        </authorList>
    </citation>
    <scope>NUCLEOTIDE SEQUENCE [LARGE SCALE GENOMIC DNA]</scope>
    <source>
        <strain evidence="5">W97</strain>
    </source>
</reference>
<dbReference type="GO" id="GO:0006338">
    <property type="term" value="P:chromatin remodeling"/>
    <property type="evidence" value="ECO:0007669"/>
    <property type="project" value="UniProtKB-ARBA"/>
</dbReference>
<evidence type="ECO:0000256" key="3">
    <source>
        <dbReference type="SAM" id="MobiDB-lite"/>
    </source>
</evidence>
<comment type="subunit">
    <text evidence="1">Component of the NuA4 histone acetyltransferase complex.</text>
</comment>
<feature type="compositionally biased region" description="Basic and acidic residues" evidence="3">
    <location>
        <begin position="72"/>
        <end position="82"/>
    </location>
</feature>
<gene>
    <name evidence="5" type="ORF">SAMD00023353_0600630</name>
</gene>
<feature type="compositionally biased region" description="Polar residues" evidence="3">
    <location>
        <begin position="553"/>
        <end position="575"/>
    </location>
</feature>
<feature type="region of interest" description="Disordered" evidence="3">
    <location>
        <begin position="1352"/>
        <end position="1441"/>
    </location>
</feature>
<evidence type="ECO:0000313" key="6">
    <source>
        <dbReference type="Proteomes" id="UP000054516"/>
    </source>
</evidence>
<dbReference type="InterPro" id="IPR021006">
    <property type="entry name" value="Hda2/3"/>
</dbReference>